<dbReference type="PANTHER" id="PTHR30093:SF2">
    <property type="entry name" value="TYPE II SECRETION SYSTEM PROTEIN H"/>
    <property type="match status" value="1"/>
</dbReference>
<organism evidence="3 4">
    <name type="scientific">Victivallis lenta</name>
    <dbReference type="NCBI Taxonomy" id="2606640"/>
    <lineage>
        <taxon>Bacteria</taxon>
        <taxon>Pseudomonadati</taxon>
        <taxon>Lentisphaerota</taxon>
        <taxon>Lentisphaeria</taxon>
        <taxon>Victivallales</taxon>
        <taxon>Victivallaceae</taxon>
        <taxon>Victivallis</taxon>
    </lineage>
</organism>
<dbReference type="GO" id="GO:0015627">
    <property type="term" value="C:type II protein secretion system complex"/>
    <property type="evidence" value="ECO:0007669"/>
    <property type="project" value="InterPro"/>
</dbReference>
<evidence type="ECO:0000256" key="1">
    <source>
        <dbReference type="ARBA" id="ARBA00022481"/>
    </source>
</evidence>
<reference evidence="3 4" key="1">
    <citation type="submission" date="2019-08" db="EMBL/GenBank/DDBJ databases">
        <title>In-depth cultivation of the pig gut microbiome towards novel bacterial diversity and tailored functional studies.</title>
        <authorList>
            <person name="Wylensek D."/>
            <person name="Hitch T.C.A."/>
            <person name="Clavel T."/>
        </authorList>
    </citation>
    <scope>NUCLEOTIDE SEQUENCE [LARGE SCALE GENOMIC DNA]</scope>
    <source>
        <strain evidence="3 4">BBE-744-WT-12</strain>
    </source>
</reference>
<dbReference type="InterPro" id="IPR011453">
    <property type="entry name" value="DUF1559"/>
</dbReference>
<keyword evidence="1" id="KW-0488">Methylation</keyword>
<dbReference type="RefSeq" id="WP_154416769.1">
    <property type="nucleotide sequence ID" value="NZ_DBFCGB010000233.1"/>
</dbReference>
<dbReference type="InterPro" id="IPR045584">
    <property type="entry name" value="Pilin-like"/>
</dbReference>
<dbReference type="AlphaFoldDB" id="A0A844FYB2"/>
<dbReference type="InterPro" id="IPR012902">
    <property type="entry name" value="N_methyl_site"/>
</dbReference>
<dbReference type="GO" id="GO:0015628">
    <property type="term" value="P:protein secretion by the type II secretion system"/>
    <property type="evidence" value="ECO:0007669"/>
    <property type="project" value="InterPro"/>
</dbReference>
<dbReference type="Pfam" id="PF07596">
    <property type="entry name" value="SBP_bac_10"/>
    <property type="match status" value="1"/>
</dbReference>
<comment type="caution">
    <text evidence="3">The sequence shown here is derived from an EMBL/GenBank/DDBJ whole genome shotgun (WGS) entry which is preliminary data.</text>
</comment>
<proteinExistence type="predicted"/>
<evidence type="ECO:0000259" key="2">
    <source>
        <dbReference type="Pfam" id="PF07596"/>
    </source>
</evidence>
<dbReference type="NCBIfam" id="TIGR02532">
    <property type="entry name" value="IV_pilin_GFxxxE"/>
    <property type="match status" value="1"/>
</dbReference>
<name>A0A844FYB2_9BACT</name>
<dbReference type="Gene3D" id="3.30.700.10">
    <property type="entry name" value="Glycoprotein, Type 4 Pilin"/>
    <property type="match status" value="1"/>
</dbReference>
<protein>
    <submittedName>
        <fullName evidence="3">Type II secretion system protein</fullName>
    </submittedName>
</protein>
<dbReference type="PRINTS" id="PR00813">
    <property type="entry name" value="BCTERIALGSPG"/>
</dbReference>
<keyword evidence="4" id="KW-1185">Reference proteome</keyword>
<dbReference type="EMBL" id="VUNS01000001">
    <property type="protein sequence ID" value="MST95722.1"/>
    <property type="molecule type" value="Genomic_DNA"/>
</dbReference>
<dbReference type="SUPFAM" id="SSF54523">
    <property type="entry name" value="Pili subunits"/>
    <property type="match status" value="1"/>
</dbReference>
<evidence type="ECO:0000313" key="3">
    <source>
        <dbReference type="EMBL" id="MST95722.1"/>
    </source>
</evidence>
<sequence>MRKSFTLIELLVVIAIIAILASMLLPALNQARERGRNTTCKSNLKQLGLAFAMYAGDNNDWCVMGNAQNNRWGVRTWPKRLIEGNYISGIRNTFCPSDKLTASREQARKNVLAGDLGDYDHSVKNSVSYGLNIYSLGDYPGSPNLPPQKLTSLYNFRERSPDLIMFIDADRWIAGFGGDVVETGGYGIIPRHANRANLVALGGHVTELTSTKNFSDDDLVLNAIRGAWRSDGNTLRRYADPYIKGTAGLKKCYW</sequence>
<dbReference type="Pfam" id="PF07963">
    <property type="entry name" value="N_methyl"/>
    <property type="match status" value="1"/>
</dbReference>
<dbReference type="Proteomes" id="UP000435649">
    <property type="component" value="Unassembled WGS sequence"/>
</dbReference>
<dbReference type="InterPro" id="IPR000983">
    <property type="entry name" value="Bac_GSPG_pilin"/>
</dbReference>
<dbReference type="PANTHER" id="PTHR30093">
    <property type="entry name" value="GENERAL SECRETION PATHWAY PROTEIN G"/>
    <property type="match status" value="1"/>
</dbReference>
<gene>
    <name evidence="3" type="ORF">FYJ85_01500</name>
</gene>
<evidence type="ECO:0000313" key="4">
    <source>
        <dbReference type="Proteomes" id="UP000435649"/>
    </source>
</evidence>
<feature type="domain" description="DUF1559" evidence="2">
    <location>
        <begin position="30"/>
        <end position="59"/>
    </location>
</feature>
<accession>A0A844FYB2</accession>